<comment type="caution">
    <text evidence="2">The sequence shown here is derived from an EMBL/GenBank/DDBJ whole genome shotgun (WGS) entry which is preliminary data.</text>
</comment>
<dbReference type="EMBL" id="BGPR01002511">
    <property type="protein sequence ID" value="GBM74698.1"/>
    <property type="molecule type" value="Genomic_DNA"/>
</dbReference>
<evidence type="ECO:0000256" key="1">
    <source>
        <dbReference type="SAM" id="SignalP"/>
    </source>
</evidence>
<evidence type="ECO:0008006" key="4">
    <source>
        <dbReference type="Google" id="ProtNLM"/>
    </source>
</evidence>
<evidence type="ECO:0000313" key="3">
    <source>
        <dbReference type="Proteomes" id="UP000499080"/>
    </source>
</evidence>
<feature type="chain" id="PRO_5021283397" description="Secreted protein" evidence="1">
    <location>
        <begin position="32"/>
        <end position="103"/>
    </location>
</feature>
<organism evidence="2 3">
    <name type="scientific">Araneus ventricosus</name>
    <name type="common">Orbweaver spider</name>
    <name type="synonym">Epeira ventricosa</name>
    <dbReference type="NCBI Taxonomy" id="182803"/>
    <lineage>
        <taxon>Eukaryota</taxon>
        <taxon>Metazoa</taxon>
        <taxon>Ecdysozoa</taxon>
        <taxon>Arthropoda</taxon>
        <taxon>Chelicerata</taxon>
        <taxon>Arachnida</taxon>
        <taxon>Araneae</taxon>
        <taxon>Araneomorphae</taxon>
        <taxon>Entelegynae</taxon>
        <taxon>Araneoidea</taxon>
        <taxon>Araneidae</taxon>
        <taxon>Araneus</taxon>
    </lineage>
</organism>
<keyword evidence="3" id="KW-1185">Reference proteome</keyword>
<accession>A0A4Y2IAG7</accession>
<dbReference type="Proteomes" id="UP000499080">
    <property type="component" value="Unassembled WGS sequence"/>
</dbReference>
<name>A0A4Y2IAG7_ARAVE</name>
<feature type="signal peptide" evidence="1">
    <location>
        <begin position="1"/>
        <end position="31"/>
    </location>
</feature>
<sequence length="103" mass="11523">MSTAMQLPWMVSAGTMSIALLWMEHSSSVYCNQKCYRDLSPVSQRTELIKSVIIHSLGGYNTCSLRSPTPKNHVVILFGSIRDHSSLRSLAIQLWVSASNRKL</sequence>
<proteinExistence type="predicted"/>
<protein>
    <recommendedName>
        <fullName evidence="4">Secreted protein</fullName>
    </recommendedName>
</protein>
<keyword evidence="1" id="KW-0732">Signal</keyword>
<dbReference type="AlphaFoldDB" id="A0A4Y2IAG7"/>
<gene>
    <name evidence="2" type="ORF">AVEN_274836_1</name>
</gene>
<reference evidence="2 3" key="1">
    <citation type="journal article" date="2019" name="Sci. Rep.">
        <title>Orb-weaving spider Araneus ventricosus genome elucidates the spidroin gene catalogue.</title>
        <authorList>
            <person name="Kono N."/>
            <person name="Nakamura H."/>
            <person name="Ohtoshi R."/>
            <person name="Moran D.A.P."/>
            <person name="Shinohara A."/>
            <person name="Yoshida Y."/>
            <person name="Fujiwara M."/>
            <person name="Mori M."/>
            <person name="Tomita M."/>
            <person name="Arakawa K."/>
        </authorList>
    </citation>
    <scope>NUCLEOTIDE SEQUENCE [LARGE SCALE GENOMIC DNA]</scope>
</reference>
<evidence type="ECO:0000313" key="2">
    <source>
        <dbReference type="EMBL" id="GBM74698.1"/>
    </source>
</evidence>